<dbReference type="KEGG" id="cbq:AL705_04360"/>
<sequence>MSACLNDIRSALDALVTEIDEAVAQRQDAITAVHDSYRSGAENLVAYLALRSTDRRDLQRELTALGAPSLQFPELDVRAKITAARSLVSALIGDESQDAILERMAAVEEALNAAEKRLSVNSDDMMGVPCGPRSTRIMVSVPRKGADDPEVMENLLGAGAEIARINLVYDNAQMWEQMAVNIRETALHLHRTIPIAVDLPGPKILTGPVADGPRVGSSTVVRYDDGEMRYPSRLWVVPEYLEGNLPEPPELEGTRPLRMMVENDWFDHLELGMKVRTADNRGVQRTFLVMMKHDDGALLQGDRSTWIRNHAMLEANFERTRVRGIPPLRRGVHLERGDELLLTADLTPVDPPRKGEVAQIGCTEPSIFEALKVGDPVLFNDGALYSTVQELGQGEALLRITQAKDGGQTIYENCGINLPDTQLNLPAVTEEDEQVLLATADFASIVEVSFVRTVQDVQDALAMVCRVEEHSGRALGIVLKLETLEAMQNLPEILLELMKHERVGVMVARGDMAAELGIMQMVEAPRYVVNLCEAAQIPVIIGSDILDTLTNWGQPTRAEVTDAAWAQRAECVMLDQGKHMVETVQALSGLLSTMDEVQRKNQSLLSPLRDWKS</sequence>
<dbReference type="InterPro" id="IPR040442">
    <property type="entry name" value="Pyrv_kinase-like_dom_sf"/>
</dbReference>
<dbReference type="GO" id="GO:0030955">
    <property type="term" value="F:potassium ion binding"/>
    <property type="evidence" value="ECO:0007669"/>
    <property type="project" value="InterPro"/>
</dbReference>
<dbReference type="Proteomes" id="UP000068137">
    <property type="component" value="Chromosome"/>
</dbReference>
<dbReference type="PANTHER" id="PTHR11817">
    <property type="entry name" value="PYRUVATE KINASE"/>
    <property type="match status" value="1"/>
</dbReference>
<dbReference type="OrthoDB" id="9812123at2"/>
<evidence type="ECO:0000256" key="11">
    <source>
        <dbReference type="ARBA" id="ARBA00023152"/>
    </source>
</evidence>
<dbReference type="STRING" id="1528099.AL705_04360"/>
<evidence type="ECO:0000256" key="2">
    <source>
        <dbReference type="ARBA" id="ARBA00004997"/>
    </source>
</evidence>
<comment type="cofactor">
    <cofactor evidence="1">
        <name>K(+)</name>
        <dbReference type="ChEBI" id="CHEBI:29103"/>
    </cofactor>
</comment>
<keyword evidence="8" id="KW-0418">Kinase</keyword>
<dbReference type="GO" id="GO:0005524">
    <property type="term" value="F:ATP binding"/>
    <property type="evidence" value="ECO:0007669"/>
    <property type="project" value="UniProtKB-KW"/>
</dbReference>
<dbReference type="AlphaFoldDB" id="A0A0M4LZ92"/>
<evidence type="ECO:0000259" key="13">
    <source>
        <dbReference type="Pfam" id="PF00224"/>
    </source>
</evidence>
<evidence type="ECO:0000313" key="15">
    <source>
        <dbReference type="Proteomes" id="UP000068137"/>
    </source>
</evidence>
<dbReference type="GO" id="GO:0016301">
    <property type="term" value="F:kinase activity"/>
    <property type="evidence" value="ECO:0007669"/>
    <property type="project" value="UniProtKB-KW"/>
</dbReference>
<keyword evidence="12" id="KW-0670">Pyruvate</keyword>
<dbReference type="GO" id="GO:0004743">
    <property type="term" value="F:pyruvate kinase activity"/>
    <property type="evidence" value="ECO:0007669"/>
    <property type="project" value="UniProtKB-EC"/>
</dbReference>
<comment type="similarity">
    <text evidence="3">Belongs to the pyruvate kinase family.</text>
</comment>
<dbReference type="GO" id="GO:0000287">
    <property type="term" value="F:magnesium ion binding"/>
    <property type="evidence" value="ECO:0007669"/>
    <property type="project" value="InterPro"/>
</dbReference>
<keyword evidence="6" id="KW-0479">Metal-binding</keyword>
<dbReference type="InterPro" id="IPR015806">
    <property type="entry name" value="Pyrv_Knase_insert_dom_sf"/>
</dbReference>
<feature type="domain" description="Pyruvate kinase barrel" evidence="13">
    <location>
        <begin position="332"/>
        <end position="575"/>
    </location>
</feature>
<evidence type="ECO:0000256" key="7">
    <source>
        <dbReference type="ARBA" id="ARBA00022741"/>
    </source>
</evidence>
<evidence type="ECO:0000256" key="3">
    <source>
        <dbReference type="ARBA" id="ARBA00008663"/>
    </source>
</evidence>
<dbReference type="UniPathway" id="UPA00109">
    <property type="reaction ID" value="UER00188"/>
</dbReference>
<evidence type="ECO:0000256" key="9">
    <source>
        <dbReference type="ARBA" id="ARBA00022840"/>
    </source>
</evidence>
<dbReference type="Gene3D" id="3.20.20.60">
    <property type="entry name" value="Phosphoenolpyruvate-binding domains"/>
    <property type="match status" value="2"/>
</dbReference>
<keyword evidence="9" id="KW-0067">ATP-binding</keyword>
<dbReference type="SUPFAM" id="SSF51621">
    <property type="entry name" value="Phosphoenolpyruvate/pyruvate domain"/>
    <property type="match status" value="1"/>
</dbReference>
<dbReference type="InterPro" id="IPR001697">
    <property type="entry name" value="Pyr_Knase"/>
</dbReference>
<keyword evidence="7" id="KW-0547">Nucleotide-binding</keyword>
<keyword evidence="5" id="KW-0808">Transferase</keyword>
<name>A0A0M4LZ92_9ACTN</name>
<organism evidence="14 15">
    <name type="scientific">Lawsonella clevelandensis</name>
    <dbReference type="NCBI Taxonomy" id="1528099"/>
    <lineage>
        <taxon>Bacteria</taxon>
        <taxon>Bacillati</taxon>
        <taxon>Actinomycetota</taxon>
        <taxon>Actinomycetes</taxon>
        <taxon>Mycobacteriales</taxon>
        <taxon>Lawsonellaceae</taxon>
        <taxon>Lawsonella</taxon>
    </lineage>
</organism>
<comment type="pathway">
    <text evidence="2">Carbohydrate degradation; glycolysis; pyruvate from D-glyceraldehyde 3-phosphate: step 5/5.</text>
</comment>
<dbReference type="EC" id="2.7.1.40" evidence="4"/>
<evidence type="ECO:0000256" key="5">
    <source>
        <dbReference type="ARBA" id="ARBA00022679"/>
    </source>
</evidence>
<dbReference type="InterPro" id="IPR015793">
    <property type="entry name" value="Pyrv_Knase_brl"/>
</dbReference>
<keyword evidence="11" id="KW-0324">Glycolysis</keyword>
<dbReference type="InterPro" id="IPR011037">
    <property type="entry name" value="Pyrv_Knase-like_insert_dom_sf"/>
</dbReference>
<evidence type="ECO:0000256" key="6">
    <source>
        <dbReference type="ARBA" id="ARBA00022723"/>
    </source>
</evidence>
<evidence type="ECO:0000256" key="12">
    <source>
        <dbReference type="ARBA" id="ARBA00023317"/>
    </source>
</evidence>
<accession>A0A0M4LZ92</accession>
<dbReference type="EMBL" id="CP012390">
    <property type="protein sequence ID" value="ALE18995.1"/>
    <property type="molecule type" value="Genomic_DNA"/>
</dbReference>
<proteinExistence type="inferred from homology"/>
<evidence type="ECO:0000313" key="14">
    <source>
        <dbReference type="EMBL" id="ALE18995.1"/>
    </source>
</evidence>
<protein>
    <recommendedName>
        <fullName evidence="4">pyruvate kinase</fullName>
        <ecNumber evidence="4">2.7.1.40</ecNumber>
    </recommendedName>
</protein>
<evidence type="ECO:0000256" key="4">
    <source>
        <dbReference type="ARBA" id="ARBA00012142"/>
    </source>
</evidence>
<evidence type="ECO:0000256" key="8">
    <source>
        <dbReference type="ARBA" id="ARBA00022777"/>
    </source>
</evidence>
<dbReference type="Gene3D" id="2.40.33.10">
    <property type="entry name" value="PK beta-barrel domain-like"/>
    <property type="match status" value="2"/>
</dbReference>
<evidence type="ECO:0000256" key="10">
    <source>
        <dbReference type="ARBA" id="ARBA00022842"/>
    </source>
</evidence>
<dbReference type="SUPFAM" id="SSF50800">
    <property type="entry name" value="PK beta-barrel domain-like"/>
    <property type="match status" value="1"/>
</dbReference>
<gene>
    <name evidence="14" type="ORF">AL705_04360</name>
</gene>
<dbReference type="Pfam" id="PF00224">
    <property type="entry name" value="PK"/>
    <property type="match status" value="1"/>
</dbReference>
<reference evidence="14 15" key="1">
    <citation type="journal article" date="2015" name="Genome Announc.">
        <title>Complete Genome Sequences for Two Strains of a Novel Fastidious, Partially Acid-Fast, Gram-Positive Corynebacterineae Bacterium, Derived from Human Clinical Samples.</title>
        <authorList>
            <person name="Nicholson A.C."/>
            <person name="Bell M."/>
            <person name="Humrighouse B.W."/>
            <person name="McQuiston J.R."/>
        </authorList>
    </citation>
    <scope>NUCLEOTIDE SEQUENCE [LARGE SCALE GENOMIC DNA]</scope>
    <source>
        <strain evidence="14 15">X1698</strain>
    </source>
</reference>
<dbReference type="InterPro" id="IPR015813">
    <property type="entry name" value="Pyrv/PenolPyrv_kinase-like_dom"/>
</dbReference>
<keyword evidence="10" id="KW-0460">Magnesium</keyword>
<dbReference type="RefSeq" id="WP_053961974.1">
    <property type="nucleotide sequence ID" value="NZ_CP012390.1"/>
</dbReference>
<evidence type="ECO:0000256" key="1">
    <source>
        <dbReference type="ARBA" id="ARBA00001958"/>
    </source>
</evidence>